<name>A0A8D0KP78_SALMN</name>
<feature type="domain" description="B box-type" evidence="8">
    <location>
        <begin position="88"/>
        <end position="130"/>
    </location>
</feature>
<dbReference type="SUPFAM" id="SSF57850">
    <property type="entry name" value="RING/U-box"/>
    <property type="match status" value="1"/>
</dbReference>
<dbReference type="Pfam" id="PF12126">
    <property type="entry name" value="PML_CC"/>
    <property type="match status" value="1"/>
</dbReference>
<dbReference type="SUPFAM" id="SSF57845">
    <property type="entry name" value="B-box zinc-binding domain"/>
    <property type="match status" value="1"/>
</dbReference>
<evidence type="ECO:0008006" key="11">
    <source>
        <dbReference type="Google" id="ProtNLM"/>
    </source>
</evidence>
<feature type="region of interest" description="Disordered" evidence="6">
    <location>
        <begin position="454"/>
        <end position="567"/>
    </location>
</feature>
<feature type="domain" description="B box-type" evidence="8">
    <location>
        <begin position="151"/>
        <end position="185"/>
    </location>
</feature>
<keyword evidence="2 4" id="KW-0863">Zinc-finger</keyword>
<dbReference type="Pfam" id="PF22586">
    <property type="entry name" value="ANCHR-like_BBOX"/>
    <property type="match status" value="1"/>
</dbReference>
<dbReference type="Proteomes" id="UP000694421">
    <property type="component" value="Unplaced"/>
</dbReference>
<organism evidence="9 10">
    <name type="scientific">Salvator merianae</name>
    <name type="common">Argentine black and white tegu</name>
    <name type="synonym">Tupinambis merianae</name>
    <dbReference type="NCBI Taxonomy" id="96440"/>
    <lineage>
        <taxon>Eukaryota</taxon>
        <taxon>Metazoa</taxon>
        <taxon>Chordata</taxon>
        <taxon>Craniata</taxon>
        <taxon>Vertebrata</taxon>
        <taxon>Euteleostomi</taxon>
        <taxon>Lepidosauria</taxon>
        <taxon>Squamata</taxon>
        <taxon>Bifurcata</taxon>
        <taxon>Unidentata</taxon>
        <taxon>Episquamata</taxon>
        <taxon>Laterata</taxon>
        <taxon>Teiioidea</taxon>
        <taxon>Teiidae</taxon>
        <taxon>Salvator</taxon>
    </lineage>
</organism>
<protein>
    <recommendedName>
        <fullName evidence="11">Protein PML-like</fullName>
    </recommendedName>
</protein>
<dbReference type="PROSITE" id="PS00518">
    <property type="entry name" value="ZF_RING_1"/>
    <property type="match status" value="1"/>
</dbReference>
<dbReference type="CDD" id="cd16579">
    <property type="entry name" value="RING-HC_PML_C-V"/>
    <property type="match status" value="1"/>
</dbReference>
<evidence type="ECO:0000256" key="5">
    <source>
        <dbReference type="SAM" id="Coils"/>
    </source>
</evidence>
<dbReference type="SMART" id="SM00184">
    <property type="entry name" value="RING"/>
    <property type="match status" value="1"/>
</dbReference>
<dbReference type="Gene3D" id="3.30.40.10">
    <property type="entry name" value="Zinc/RING finger domain, C3HC4 (zinc finger)"/>
    <property type="match status" value="1"/>
</dbReference>
<keyword evidence="1" id="KW-0479">Metal-binding</keyword>
<feature type="region of interest" description="Disordered" evidence="6">
    <location>
        <begin position="374"/>
        <end position="440"/>
    </location>
</feature>
<dbReference type="Gene3D" id="3.30.160.60">
    <property type="entry name" value="Classic Zinc Finger"/>
    <property type="match status" value="1"/>
</dbReference>
<feature type="domain" description="RING-type" evidence="7">
    <location>
        <begin position="18"/>
        <end position="55"/>
    </location>
</feature>
<dbReference type="InterPro" id="IPR001841">
    <property type="entry name" value="Znf_RING"/>
</dbReference>
<reference evidence="9" key="1">
    <citation type="submission" date="2025-08" db="UniProtKB">
        <authorList>
            <consortium name="Ensembl"/>
        </authorList>
    </citation>
    <scope>IDENTIFICATION</scope>
</reference>
<dbReference type="GO" id="GO:0008270">
    <property type="term" value="F:zinc ion binding"/>
    <property type="evidence" value="ECO:0007669"/>
    <property type="project" value="UniProtKB-KW"/>
</dbReference>
<accession>A0A8D0KP78</accession>
<dbReference type="GO" id="GO:0045087">
    <property type="term" value="P:innate immune response"/>
    <property type="evidence" value="ECO:0007669"/>
    <property type="project" value="TreeGrafter"/>
</dbReference>
<evidence type="ECO:0000256" key="4">
    <source>
        <dbReference type="PROSITE-ProRule" id="PRU00024"/>
    </source>
</evidence>
<dbReference type="InterPro" id="IPR013083">
    <property type="entry name" value="Znf_RING/FYVE/PHD"/>
</dbReference>
<feature type="compositionally biased region" description="Basic and acidic residues" evidence="6">
    <location>
        <begin position="414"/>
        <end position="424"/>
    </location>
</feature>
<proteinExistence type="predicted"/>
<evidence type="ECO:0000313" key="9">
    <source>
        <dbReference type="Ensembl" id="ENSSMRP00000029491.1"/>
    </source>
</evidence>
<keyword evidence="3" id="KW-0862">Zinc</keyword>
<sequence length="592" mass="66714">MVGAYFQETEEEFQFLLCERCQKESTNPKLLGCLHTLCLECLEESKPIGQCPICRFPVQSADGVAFRDNVLFASLQAKLNTYRKIASGTDMVCDHCKDQAHFWCVECSEFLCLKCYKAHQWYLKQKSHEPQRLADLKNDTAWNFLEGTRKSSNLLCSEHSQVLSVYCRGCQKPLCCSCAMLDSEHYNAKLYSNIRAEIERRKEELGRMKRDLEERKHGCRSACSTIQERLRQLEQEHDEVRAHVREQVEEMVRYVQQRGQELLQRAEWEHLQKCADVKRKLHGTERVMKRMESGETLVEKMNLFASDQEMIEMHPFVVESLEELKRQKLPSGGLRIPAGNFAEIRDEIRSLFRRVKGSADAASRVACVTLPAAAGTNSEHRDESRPRSQGTMGVASTPVKQQAEKFVQASPRMPKLESHDHDNQDGSSTHTQEAAEVSWRSPARELVEVLDNSPSGVCESDAATHAATVPTPASPVMNSEVMPDGNNRPRAQGATAVKSTPVKRRVEKFVQASPKMPKLESRDGDNQDGSNRPTQEGAAASWRSPARTSTPDKEQREPVNLVEVLDNSPAGVCESEVTSIVISSSEENEDDM</sequence>
<evidence type="ECO:0000256" key="6">
    <source>
        <dbReference type="SAM" id="MobiDB-lite"/>
    </source>
</evidence>
<evidence type="ECO:0000256" key="3">
    <source>
        <dbReference type="ARBA" id="ARBA00022833"/>
    </source>
</evidence>
<dbReference type="GO" id="GO:0008630">
    <property type="term" value="P:intrinsic apoptotic signaling pathway in response to DNA damage"/>
    <property type="evidence" value="ECO:0007669"/>
    <property type="project" value="TreeGrafter"/>
</dbReference>
<dbReference type="InterPro" id="IPR017907">
    <property type="entry name" value="Znf_RING_CS"/>
</dbReference>
<dbReference type="CDD" id="cd19804">
    <property type="entry name" value="Bbox1_TRIM19_C-V"/>
    <property type="match status" value="1"/>
</dbReference>
<keyword evidence="10" id="KW-1185">Reference proteome</keyword>
<dbReference type="PANTHER" id="PTHR25462:SF302">
    <property type="entry name" value="PROTEIN PML"/>
    <property type="match status" value="1"/>
</dbReference>
<dbReference type="PROSITE" id="PS50089">
    <property type="entry name" value="ZF_RING_2"/>
    <property type="match status" value="1"/>
</dbReference>
<dbReference type="InterPro" id="IPR000315">
    <property type="entry name" value="Znf_B-box"/>
</dbReference>
<evidence type="ECO:0000259" key="7">
    <source>
        <dbReference type="PROSITE" id="PS50089"/>
    </source>
</evidence>
<dbReference type="GO" id="GO:0044790">
    <property type="term" value="P:suppression of viral release by host"/>
    <property type="evidence" value="ECO:0007669"/>
    <property type="project" value="TreeGrafter"/>
</dbReference>
<feature type="compositionally biased region" description="Low complexity" evidence="6">
    <location>
        <begin position="463"/>
        <end position="475"/>
    </location>
</feature>
<dbReference type="AlphaFoldDB" id="A0A8D0KP78"/>
<dbReference type="PROSITE" id="PS50119">
    <property type="entry name" value="ZF_BBOX"/>
    <property type="match status" value="2"/>
</dbReference>
<keyword evidence="5" id="KW-0175">Coiled coil</keyword>
<reference evidence="9" key="2">
    <citation type="submission" date="2025-09" db="UniProtKB">
        <authorList>
            <consortium name="Ensembl"/>
        </authorList>
    </citation>
    <scope>IDENTIFICATION</scope>
</reference>
<dbReference type="InterPro" id="IPR047153">
    <property type="entry name" value="TRIM45/56/19-like"/>
</dbReference>
<evidence type="ECO:0000256" key="2">
    <source>
        <dbReference type="ARBA" id="ARBA00022771"/>
    </source>
</evidence>
<dbReference type="PANTHER" id="PTHR25462">
    <property type="entry name" value="BONUS, ISOFORM C-RELATED"/>
    <property type="match status" value="1"/>
</dbReference>
<dbReference type="Ensembl" id="ENSSMRT00000034406.1">
    <property type="protein sequence ID" value="ENSSMRP00000029491.1"/>
    <property type="gene ID" value="ENSSMRG00000022667.1"/>
</dbReference>
<dbReference type="OMA" id="LAKDHIC"/>
<dbReference type="GeneTree" id="ENSGT00940000161116"/>
<feature type="coiled-coil region" evidence="5">
    <location>
        <begin position="191"/>
        <end position="250"/>
    </location>
</feature>
<evidence type="ECO:0000313" key="10">
    <source>
        <dbReference type="Proteomes" id="UP000694421"/>
    </source>
</evidence>
<evidence type="ECO:0000256" key="1">
    <source>
        <dbReference type="ARBA" id="ARBA00022723"/>
    </source>
</evidence>
<evidence type="ECO:0000259" key="8">
    <source>
        <dbReference type="PROSITE" id="PS50119"/>
    </source>
</evidence>
<dbReference type="GO" id="GO:0005654">
    <property type="term" value="C:nucleoplasm"/>
    <property type="evidence" value="ECO:0007669"/>
    <property type="project" value="TreeGrafter"/>
</dbReference>
<dbReference type="SMART" id="SM00336">
    <property type="entry name" value="BBOX"/>
    <property type="match status" value="2"/>
</dbReference>
<dbReference type="InterPro" id="IPR021978">
    <property type="entry name" value="PML-like_CC"/>
</dbReference>